<dbReference type="AlphaFoldDB" id="A0A834Y7K3"/>
<gene>
    <name evidence="2" type="ORF">HHK36_032632</name>
</gene>
<accession>A0A834Y7K3</accession>
<dbReference type="OrthoDB" id="187139at2759"/>
<name>A0A834Y7K3_TETSI</name>
<reference evidence="2 3" key="1">
    <citation type="submission" date="2020-04" db="EMBL/GenBank/DDBJ databases">
        <title>Plant Genome Project.</title>
        <authorList>
            <person name="Zhang R.-G."/>
        </authorList>
    </citation>
    <scope>NUCLEOTIDE SEQUENCE [LARGE SCALE GENOMIC DNA]</scope>
    <source>
        <strain evidence="2">YNK0</strain>
        <tissue evidence="2">Leaf</tissue>
    </source>
</reference>
<organism evidence="2 3">
    <name type="scientific">Tetracentron sinense</name>
    <name type="common">Spur-leaf</name>
    <dbReference type="NCBI Taxonomy" id="13715"/>
    <lineage>
        <taxon>Eukaryota</taxon>
        <taxon>Viridiplantae</taxon>
        <taxon>Streptophyta</taxon>
        <taxon>Embryophyta</taxon>
        <taxon>Tracheophyta</taxon>
        <taxon>Spermatophyta</taxon>
        <taxon>Magnoliopsida</taxon>
        <taxon>Trochodendrales</taxon>
        <taxon>Trochodendraceae</taxon>
        <taxon>Tetracentron</taxon>
    </lineage>
</organism>
<evidence type="ECO:0000313" key="2">
    <source>
        <dbReference type="EMBL" id="KAF8369348.1"/>
    </source>
</evidence>
<feature type="region of interest" description="Disordered" evidence="1">
    <location>
        <begin position="1"/>
        <end position="20"/>
    </location>
</feature>
<comment type="caution">
    <text evidence="2">The sequence shown here is derived from an EMBL/GenBank/DDBJ whole genome shotgun (WGS) entry which is preliminary data.</text>
</comment>
<evidence type="ECO:0000256" key="1">
    <source>
        <dbReference type="SAM" id="MobiDB-lite"/>
    </source>
</evidence>
<sequence>MIASLSAKAPPIFQSPESPADRDMALVSLRDVELDDIDIKYSGVKAKSLGASSACSNAKVVYSGVQNPPPCP</sequence>
<dbReference type="EMBL" id="JABCRI010000828">
    <property type="protein sequence ID" value="KAF8369348.1"/>
    <property type="molecule type" value="Genomic_DNA"/>
</dbReference>
<dbReference type="Proteomes" id="UP000655225">
    <property type="component" value="Unassembled WGS sequence"/>
</dbReference>
<proteinExistence type="predicted"/>
<evidence type="ECO:0000313" key="3">
    <source>
        <dbReference type="Proteomes" id="UP000655225"/>
    </source>
</evidence>
<keyword evidence="3" id="KW-1185">Reference proteome</keyword>
<protein>
    <submittedName>
        <fullName evidence="2">Uncharacterized protein</fullName>
    </submittedName>
</protein>